<reference evidence="5 6" key="1">
    <citation type="journal article" date="2013" name="Genome Announc.">
        <title>Genome Sequence of the Pigment-Producing Bacterium Pseudogulbenkiania ferrooxidans, Isolated from Loktak Lake.</title>
        <authorList>
            <person name="Puranik S."/>
            <person name="Talkal R."/>
            <person name="Qureshi A."/>
            <person name="Khardenavis A."/>
            <person name="Kapley A."/>
            <person name="Purohit H.J."/>
        </authorList>
    </citation>
    <scope>NUCLEOTIDE SEQUENCE [LARGE SCALE GENOMIC DNA]</scope>
    <source>
        <strain evidence="5 6">EGD-HP2</strain>
    </source>
</reference>
<evidence type="ECO:0000259" key="4">
    <source>
        <dbReference type="PROSITE" id="PS01124"/>
    </source>
</evidence>
<sequence>MSRLILPPPPSLSGIVRYFHIEHADGGVLRMPAMPFPYLGVLLSGDSCAERGGERMASPRSFAVGALSRPVSLRISAGAVFASAPLRLGQLQTLFGIASHELTDQIWPLDALIGRAEEEALFDSLCPGDGAEQWVEALSAWITRRLARREAPGGFDHWRLPAASLFLDSRTLAEQSSLSTRQFERRFLARYGQPLRDMRRMARFMQAMGGMILGQAGSLADLALDCGYFDQAHLSRDFKLLSGFSPREFAQGLHGPSNRELDLLRYDAREKRLVMDSVDADLREMRADEATDVASVQDAC</sequence>
<dbReference type="SUPFAM" id="SSF46689">
    <property type="entry name" value="Homeodomain-like"/>
    <property type="match status" value="1"/>
</dbReference>
<dbReference type="SMART" id="SM00342">
    <property type="entry name" value="HTH_ARAC"/>
    <property type="match status" value="1"/>
</dbReference>
<name>A0ABP2XPK3_9NEIS</name>
<dbReference type="Pfam" id="PF12833">
    <property type="entry name" value="HTH_18"/>
    <property type="match status" value="1"/>
</dbReference>
<dbReference type="InterPro" id="IPR018060">
    <property type="entry name" value="HTH_AraC"/>
</dbReference>
<dbReference type="RefSeq" id="WP_021476010.1">
    <property type="nucleotide sequence ID" value="NZ_AVPH01000090.1"/>
</dbReference>
<dbReference type="PANTHER" id="PTHR46796">
    <property type="entry name" value="HTH-TYPE TRANSCRIPTIONAL ACTIVATOR RHAS-RELATED"/>
    <property type="match status" value="1"/>
</dbReference>
<keyword evidence="6" id="KW-1185">Reference proteome</keyword>
<feature type="domain" description="HTH araC/xylS-type" evidence="4">
    <location>
        <begin position="136"/>
        <end position="252"/>
    </location>
</feature>
<evidence type="ECO:0000256" key="2">
    <source>
        <dbReference type="ARBA" id="ARBA00023125"/>
    </source>
</evidence>
<organism evidence="5 6">
    <name type="scientific">Pseudogulbenkiania ferrooxidans EGD-HP2</name>
    <dbReference type="NCBI Taxonomy" id="1388764"/>
    <lineage>
        <taxon>Bacteria</taxon>
        <taxon>Pseudomonadati</taxon>
        <taxon>Pseudomonadota</taxon>
        <taxon>Betaproteobacteria</taxon>
        <taxon>Neisseriales</taxon>
        <taxon>Chromobacteriaceae</taxon>
        <taxon>Pseudogulbenkiania</taxon>
    </lineage>
</organism>
<evidence type="ECO:0000313" key="6">
    <source>
        <dbReference type="Proteomes" id="UP000016426"/>
    </source>
</evidence>
<keyword evidence="1" id="KW-0805">Transcription regulation</keyword>
<evidence type="ECO:0000256" key="3">
    <source>
        <dbReference type="ARBA" id="ARBA00023163"/>
    </source>
</evidence>
<evidence type="ECO:0000313" key="5">
    <source>
        <dbReference type="EMBL" id="ERE16321.1"/>
    </source>
</evidence>
<comment type="caution">
    <text evidence="5">The sequence shown here is derived from an EMBL/GenBank/DDBJ whole genome shotgun (WGS) entry which is preliminary data.</text>
</comment>
<proteinExistence type="predicted"/>
<keyword evidence="2" id="KW-0238">DNA-binding</keyword>
<dbReference type="EMBL" id="AVPH01000090">
    <property type="protein sequence ID" value="ERE16321.1"/>
    <property type="molecule type" value="Genomic_DNA"/>
</dbReference>
<dbReference type="InterPro" id="IPR009057">
    <property type="entry name" value="Homeodomain-like_sf"/>
</dbReference>
<protein>
    <recommendedName>
        <fullName evidence="4">HTH araC/xylS-type domain-containing protein</fullName>
    </recommendedName>
</protein>
<dbReference type="PROSITE" id="PS01124">
    <property type="entry name" value="HTH_ARAC_FAMILY_2"/>
    <property type="match status" value="1"/>
</dbReference>
<gene>
    <name evidence="5" type="ORF">O166_03845</name>
</gene>
<keyword evidence="3" id="KW-0804">Transcription</keyword>
<dbReference type="Proteomes" id="UP000016426">
    <property type="component" value="Unassembled WGS sequence"/>
</dbReference>
<dbReference type="InterPro" id="IPR050204">
    <property type="entry name" value="AraC_XylS_family_regulators"/>
</dbReference>
<accession>A0ABP2XPK3</accession>
<dbReference type="Gene3D" id="1.10.10.60">
    <property type="entry name" value="Homeodomain-like"/>
    <property type="match status" value="1"/>
</dbReference>
<evidence type="ECO:0000256" key="1">
    <source>
        <dbReference type="ARBA" id="ARBA00023015"/>
    </source>
</evidence>